<dbReference type="Proteomes" id="UP001148838">
    <property type="component" value="Unassembled WGS sequence"/>
</dbReference>
<dbReference type="Pfam" id="PF01359">
    <property type="entry name" value="Transposase_1"/>
    <property type="match status" value="1"/>
</dbReference>
<name>A0ABQ8T209_PERAM</name>
<protein>
    <submittedName>
        <fullName evidence="1">Uncharacterized protein</fullName>
    </submittedName>
</protein>
<gene>
    <name evidence="1" type="ORF">ANN_08655</name>
</gene>
<dbReference type="Gene3D" id="3.30.420.10">
    <property type="entry name" value="Ribonuclease H-like superfamily/Ribonuclease H"/>
    <property type="match status" value="1"/>
</dbReference>
<proteinExistence type="predicted"/>
<dbReference type="EMBL" id="JAJSOF020000017">
    <property type="protein sequence ID" value="KAJ4440514.1"/>
    <property type="molecule type" value="Genomic_DNA"/>
</dbReference>
<reference evidence="1 2" key="1">
    <citation type="journal article" date="2022" name="Allergy">
        <title>Genome assembly and annotation of Periplaneta americana reveal a comprehensive cockroach allergen profile.</title>
        <authorList>
            <person name="Wang L."/>
            <person name="Xiong Q."/>
            <person name="Saelim N."/>
            <person name="Wang L."/>
            <person name="Nong W."/>
            <person name="Wan A.T."/>
            <person name="Shi M."/>
            <person name="Liu X."/>
            <person name="Cao Q."/>
            <person name="Hui J.H.L."/>
            <person name="Sookrung N."/>
            <person name="Leung T.F."/>
            <person name="Tungtrongchitr A."/>
            <person name="Tsui S.K.W."/>
        </authorList>
    </citation>
    <scope>NUCLEOTIDE SEQUENCE [LARGE SCALE GENOMIC DNA]</scope>
    <source>
        <tissue evidence="1">Whole body-01</tissue>
    </source>
</reference>
<evidence type="ECO:0000313" key="1">
    <source>
        <dbReference type="EMBL" id="KAJ4440514.1"/>
    </source>
</evidence>
<comment type="caution">
    <text evidence="1">The sequence shown here is derived from an EMBL/GenBank/DDBJ whole genome shotgun (WGS) entry which is preliminary data.</text>
</comment>
<dbReference type="InterPro" id="IPR001888">
    <property type="entry name" value="Transposase_1"/>
</dbReference>
<accession>A0ABQ8T209</accession>
<evidence type="ECO:0000313" key="2">
    <source>
        <dbReference type="Proteomes" id="UP001148838"/>
    </source>
</evidence>
<organism evidence="1 2">
    <name type="scientific">Periplaneta americana</name>
    <name type="common">American cockroach</name>
    <name type="synonym">Blatta americana</name>
    <dbReference type="NCBI Taxonomy" id="6978"/>
    <lineage>
        <taxon>Eukaryota</taxon>
        <taxon>Metazoa</taxon>
        <taxon>Ecdysozoa</taxon>
        <taxon>Arthropoda</taxon>
        <taxon>Hexapoda</taxon>
        <taxon>Insecta</taxon>
        <taxon>Pterygota</taxon>
        <taxon>Neoptera</taxon>
        <taxon>Polyneoptera</taxon>
        <taxon>Dictyoptera</taxon>
        <taxon>Blattodea</taxon>
        <taxon>Blattoidea</taxon>
        <taxon>Blattidae</taxon>
        <taxon>Blattinae</taxon>
        <taxon>Periplaneta</taxon>
    </lineage>
</organism>
<dbReference type="PANTHER" id="PTHR47326">
    <property type="entry name" value="TRANSPOSABLE ELEMENT TC3 TRANSPOSASE-LIKE PROTEIN"/>
    <property type="match status" value="1"/>
</dbReference>
<dbReference type="PANTHER" id="PTHR47326:SF1">
    <property type="entry name" value="HTH PSQ-TYPE DOMAIN-CONTAINING PROTEIN"/>
    <property type="match status" value="1"/>
</dbReference>
<dbReference type="InterPro" id="IPR036397">
    <property type="entry name" value="RNaseH_sf"/>
</dbReference>
<keyword evidence="2" id="KW-1185">Reference proteome</keyword>
<sequence>MNVPHTSVWRVLHDQHLHPYHRQKGHAMGPADFVPRANFCAWFLDQCSSRPKKVSPTQSAVKVMFIVAYDIDGVILHHAVPPKQTANADYYCRFLQHHLCPALRRKRRHLGEQPPIRTPGGLWDRVLNAWEEMAKNLDLFHNIVDSMPLRMRAVVDTGGLWTRY</sequence>